<sequence>MPQVIVGLFISFRDGDEALRALQAMGLSPDHGHLYQTERREAHSTSTEEALVADLRAQEYAEYAAHGERLGLAGSAIRYSSADRCDSLPATGPDIETPTRTLLVVGDIRGLRAAAAREVLYDFGAVAVKDPTGHWRFSPYRNVCRSQE</sequence>
<dbReference type="EMBL" id="CADIKK010000019">
    <property type="protein sequence ID" value="CAB3795433.1"/>
    <property type="molecule type" value="Genomic_DNA"/>
</dbReference>
<evidence type="ECO:0000313" key="1">
    <source>
        <dbReference type="EMBL" id="CAB3795433.1"/>
    </source>
</evidence>
<reference evidence="1 2" key="1">
    <citation type="submission" date="2020-04" db="EMBL/GenBank/DDBJ databases">
        <authorList>
            <person name="De Canck E."/>
        </authorList>
    </citation>
    <scope>NUCLEOTIDE SEQUENCE [LARGE SCALE GENOMIC DNA]</scope>
    <source>
        <strain evidence="1 2">LMG 28614</strain>
    </source>
</reference>
<protein>
    <submittedName>
        <fullName evidence="1">Uncharacterized protein</fullName>
    </submittedName>
</protein>
<keyword evidence="2" id="KW-1185">Reference proteome</keyword>
<gene>
    <name evidence="1" type="ORF">LMG28614_04174</name>
</gene>
<organism evidence="1 2">
    <name type="scientific">Paraburkholderia ultramafica</name>
    <dbReference type="NCBI Taxonomy" id="1544867"/>
    <lineage>
        <taxon>Bacteria</taxon>
        <taxon>Pseudomonadati</taxon>
        <taxon>Pseudomonadota</taxon>
        <taxon>Betaproteobacteria</taxon>
        <taxon>Burkholderiales</taxon>
        <taxon>Burkholderiaceae</taxon>
        <taxon>Paraburkholderia</taxon>
    </lineage>
</organism>
<proteinExistence type="predicted"/>
<evidence type="ECO:0000313" key="2">
    <source>
        <dbReference type="Proteomes" id="UP000494365"/>
    </source>
</evidence>
<dbReference type="RefSeq" id="WP_175151306.1">
    <property type="nucleotide sequence ID" value="NZ_CADIKK010000019.1"/>
</dbReference>
<dbReference type="Proteomes" id="UP000494365">
    <property type="component" value="Unassembled WGS sequence"/>
</dbReference>
<accession>A0A6S7BLN2</accession>
<name>A0A6S7BLN2_9BURK</name>
<dbReference type="AlphaFoldDB" id="A0A6S7BLN2"/>